<protein>
    <submittedName>
        <fullName evidence="2">Uncharacterized protein</fullName>
    </submittedName>
</protein>
<keyword evidence="1" id="KW-0732">Signal</keyword>
<comment type="caution">
    <text evidence="2">The sequence shown here is derived from an EMBL/GenBank/DDBJ whole genome shotgun (WGS) entry which is preliminary data.</text>
</comment>
<organism evidence="2 3">
    <name type="scientific">Mycena sanguinolenta</name>
    <dbReference type="NCBI Taxonomy" id="230812"/>
    <lineage>
        <taxon>Eukaryota</taxon>
        <taxon>Fungi</taxon>
        <taxon>Dikarya</taxon>
        <taxon>Basidiomycota</taxon>
        <taxon>Agaricomycotina</taxon>
        <taxon>Agaricomycetes</taxon>
        <taxon>Agaricomycetidae</taxon>
        <taxon>Agaricales</taxon>
        <taxon>Marasmiineae</taxon>
        <taxon>Mycenaceae</taxon>
        <taxon>Mycena</taxon>
    </lineage>
</organism>
<name>A0A8H6Y4K9_9AGAR</name>
<gene>
    <name evidence="2" type="ORF">MSAN_01590000</name>
</gene>
<dbReference type="AlphaFoldDB" id="A0A8H6Y4K9"/>
<dbReference type="OrthoDB" id="2928732at2759"/>
<evidence type="ECO:0000313" key="3">
    <source>
        <dbReference type="Proteomes" id="UP000623467"/>
    </source>
</evidence>
<evidence type="ECO:0000313" key="2">
    <source>
        <dbReference type="EMBL" id="KAF7351575.1"/>
    </source>
</evidence>
<accession>A0A8H6Y4K9</accession>
<dbReference type="Proteomes" id="UP000623467">
    <property type="component" value="Unassembled WGS sequence"/>
</dbReference>
<dbReference type="EMBL" id="JACAZH010000013">
    <property type="protein sequence ID" value="KAF7351575.1"/>
    <property type="molecule type" value="Genomic_DNA"/>
</dbReference>
<sequence>MQFNLVFITTALVVSASLAMSATITGFSGADCTGSVVFSSEVSPGECLTLGTSLVRSIGFSGVPNQIQFYISGGAHNSCTNGASEVRGGLSGCVTAPVGFTWESVSVS</sequence>
<reference evidence="2" key="1">
    <citation type="submission" date="2020-05" db="EMBL/GenBank/DDBJ databases">
        <title>Mycena genomes resolve the evolution of fungal bioluminescence.</title>
        <authorList>
            <person name="Tsai I.J."/>
        </authorList>
    </citation>
    <scope>NUCLEOTIDE SEQUENCE</scope>
    <source>
        <strain evidence="2">160909Yilan</strain>
    </source>
</reference>
<feature type="signal peptide" evidence="1">
    <location>
        <begin position="1"/>
        <end position="19"/>
    </location>
</feature>
<feature type="chain" id="PRO_5034182400" evidence="1">
    <location>
        <begin position="20"/>
        <end position="108"/>
    </location>
</feature>
<proteinExistence type="predicted"/>
<keyword evidence="3" id="KW-1185">Reference proteome</keyword>
<evidence type="ECO:0000256" key="1">
    <source>
        <dbReference type="SAM" id="SignalP"/>
    </source>
</evidence>